<comment type="similarity">
    <text evidence="1">Belongs to the universal stress protein A family.</text>
</comment>
<keyword evidence="4" id="KW-1185">Reference proteome</keyword>
<accession>A0ABV5ZWV8</accession>
<dbReference type="InterPro" id="IPR014729">
    <property type="entry name" value="Rossmann-like_a/b/a_fold"/>
</dbReference>
<feature type="domain" description="UspA" evidence="2">
    <location>
        <begin position="1"/>
        <end position="144"/>
    </location>
</feature>
<reference evidence="3 4" key="1">
    <citation type="submission" date="2024-09" db="EMBL/GenBank/DDBJ databases">
        <authorList>
            <person name="Sun Q."/>
            <person name="Mori K."/>
        </authorList>
    </citation>
    <scope>NUCLEOTIDE SEQUENCE [LARGE SCALE GENOMIC DNA]</scope>
    <source>
        <strain evidence="3 4">TBRC 7907</strain>
    </source>
</reference>
<gene>
    <name evidence="3" type="ORF">ACFFQA_15745</name>
</gene>
<comment type="caution">
    <text evidence="3">The sequence shown here is derived from an EMBL/GenBank/DDBJ whole genome shotgun (WGS) entry which is preliminary data.</text>
</comment>
<organism evidence="3 4">
    <name type="scientific">Allokutzneria oryzae</name>
    <dbReference type="NCBI Taxonomy" id="1378989"/>
    <lineage>
        <taxon>Bacteria</taxon>
        <taxon>Bacillati</taxon>
        <taxon>Actinomycetota</taxon>
        <taxon>Actinomycetes</taxon>
        <taxon>Pseudonocardiales</taxon>
        <taxon>Pseudonocardiaceae</taxon>
        <taxon>Allokutzneria</taxon>
    </lineage>
</organism>
<sequence>MVGRVVVGVDGQPSGWRALAVAVEEARTHNAVLDIRHCWQAPREATAPSGTVMPIVSLGARPSAAAEQVTASALRRATDSLPPDHRVRAELLEGPPGAALSECVGPDDMLVVGVRSRNRLTARWLGSTTSRVLNQAESTVVVVPPPAPPGDGPFPGHVVLGIAPSRATTAVLRLGFDEARAHESPVAAVHAVANAEPDSYIDERTLEVRLTPFPPEYGDLKHVLEHWEHTNPAVPVRRAVFHGSPSQALARASVGAKALVLGRVHRSAPCRGVEPLAERLIGHVGCPVALTPFAVA</sequence>
<dbReference type="Proteomes" id="UP001589693">
    <property type="component" value="Unassembled WGS sequence"/>
</dbReference>
<dbReference type="RefSeq" id="WP_377852692.1">
    <property type="nucleotide sequence ID" value="NZ_JBHLZU010000012.1"/>
</dbReference>
<dbReference type="CDD" id="cd00293">
    <property type="entry name" value="USP-like"/>
    <property type="match status" value="1"/>
</dbReference>
<dbReference type="InterPro" id="IPR006016">
    <property type="entry name" value="UspA"/>
</dbReference>
<dbReference type="PANTHER" id="PTHR46268:SF6">
    <property type="entry name" value="UNIVERSAL STRESS PROTEIN UP12"/>
    <property type="match status" value="1"/>
</dbReference>
<evidence type="ECO:0000313" key="4">
    <source>
        <dbReference type="Proteomes" id="UP001589693"/>
    </source>
</evidence>
<proteinExistence type="inferred from homology"/>
<dbReference type="SUPFAM" id="SSF52402">
    <property type="entry name" value="Adenine nucleotide alpha hydrolases-like"/>
    <property type="match status" value="2"/>
</dbReference>
<name>A0ABV5ZWV8_9PSEU</name>
<feature type="domain" description="UspA" evidence="2">
    <location>
        <begin position="157"/>
        <end position="291"/>
    </location>
</feature>
<evidence type="ECO:0000313" key="3">
    <source>
        <dbReference type="EMBL" id="MFB9905387.1"/>
    </source>
</evidence>
<dbReference type="Pfam" id="PF00582">
    <property type="entry name" value="Usp"/>
    <property type="match status" value="2"/>
</dbReference>
<evidence type="ECO:0000259" key="2">
    <source>
        <dbReference type="Pfam" id="PF00582"/>
    </source>
</evidence>
<dbReference type="EMBL" id="JBHLZU010000012">
    <property type="protein sequence ID" value="MFB9905387.1"/>
    <property type="molecule type" value="Genomic_DNA"/>
</dbReference>
<evidence type="ECO:0000256" key="1">
    <source>
        <dbReference type="ARBA" id="ARBA00008791"/>
    </source>
</evidence>
<protein>
    <submittedName>
        <fullName evidence="3">Universal stress protein</fullName>
    </submittedName>
</protein>
<dbReference type="PANTHER" id="PTHR46268">
    <property type="entry name" value="STRESS RESPONSE PROTEIN NHAX"/>
    <property type="match status" value="1"/>
</dbReference>
<dbReference type="Gene3D" id="3.40.50.620">
    <property type="entry name" value="HUPs"/>
    <property type="match status" value="2"/>
</dbReference>